<gene>
    <name evidence="1" type="ORF">LCGC14_2699550</name>
</gene>
<proteinExistence type="predicted"/>
<dbReference type="EMBL" id="LAZR01048064">
    <property type="protein sequence ID" value="KKK92777.1"/>
    <property type="molecule type" value="Genomic_DNA"/>
</dbReference>
<reference evidence="1" key="1">
    <citation type="journal article" date="2015" name="Nature">
        <title>Complex archaea that bridge the gap between prokaryotes and eukaryotes.</title>
        <authorList>
            <person name="Spang A."/>
            <person name="Saw J.H."/>
            <person name="Jorgensen S.L."/>
            <person name="Zaremba-Niedzwiedzka K."/>
            <person name="Martijn J."/>
            <person name="Lind A.E."/>
            <person name="van Eijk R."/>
            <person name="Schleper C."/>
            <person name="Guy L."/>
            <person name="Ettema T.J."/>
        </authorList>
    </citation>
    <scope>NUCLEOTIDE SEQUENCE</scope>
</reference>
<feature type="non-terminal residue" evidence="1">
    <location>
        <position position="26"/>
    </location>
</feature>
<accession>A0A0F8ZG21</accession>
<comment type="caution">
    <text evidence="1">The sequence shown here is derived from an EMBL/GenBank/DDBJ whole genome shotgun (WGS) entry which is preliminary data.</text>
</comment>
<sequence>MYMKLLTTSVVSVSLLVGAHAALAAV</sequence>
<organism evidence="1">
    <name type="scientific">marine sediment metagenome</name>
    <dbReference type="NCBI Taxonomy" id="412755"/>
    <lineage>
        <taxon>unclassified sequences</taxon>
        <taxon>metagenomes</taxon>
        <taxon>ecological metagenomes</taxon>
    </lineage>
</organism>
<name>A0A0F8ZG21_9ZZZZ</name>
<evidence type="ECO:0000313" key="1">
    <source>
        <dbReference type="EMBL" id="KKK92777.1"/>
    </source>
</evidence>
<dbReference type="AlphaFoldDB" id="A0A0F8ZG21"/>
<protein>
    <submittedName>
        <fullName evidence="1">Uncharacterized protein</fullName>
    </submittedName>
</protein>